<reference evidence="7" key="1">
    <citation type="submission" date="2023-07" db="EMBL/GenBank/DDBJ databases">
        <title>30 novel species of actinomycetes from the DSMZ collection.</title>
        <authorList>
            <person name="Nouioui I."/>
        </authorList>
    </citation>
    <scope>NUCLEOTIDE SEQUENCE [LARGE SCALE GENOMIC DNA]</scope>
    <source>
        <strain evidence="7">DSM 41636</strain>
    </source>
</reference>
<accession>A0ABU2PPM8</accession>
<keyword evidence="3" id="KW-0804">Transcription</keyword>
<dbReference type="InterPro" id="IPR009057">
    <property type="entry name" value="Homeodomain-like_sf"/>
</dbReference>
<keyword evidence="7" id="KW-1185">Reference proteome</keyword>
<feature type="domain" description="HTH tetR-type" evidence="5">
    <location>
        <begin position="5"/>
        <end position="65"/>
    </location>
</feature>
<dbReference type="Proteomes" id="UP001183881">
    <property type="component" value="Unassembled WGS sequence"/>
</dbReference>
<dbReference type="Pfam" id="PF00440">
    <property type="entry name" value="TetR_N"/>
    <property type="match status" value="1"/>
</dbReference>
<dbReference type="Pfam" id="PF21993">
    <property type="entry name" value="TetR_C_13_2"/>
    <property type="match status" value="1"/>
</dbReference>
<dbReference type="SUPFAM" id="SSF46689">
    <property type="entry name" value="Homeodomain-like"/>
    <property type="match status" value="1"/>
</dbReference>
<keyword evidence="2 4" id="KW-0238">DNA-binding</keyword>
<dbReference type="PANTHER" id="PTHR47506:SF3">
    <property type="entry name" value="HTH-TYPE TRANSCRIPTIONAL REGULATOR LMRA"/>
    <property type="match status" value="1"/>
</dbReference>
<dbReference type="InterPro" id="IPR036271">
    <property type="entry name" value="Tet_transcr_reg_TetR-rel_C_sf"/>
</dbReference>
<dbReference type="EMBL" id="JAVRFA010000002">
    <property type="protein sequence ID" value="MDT0393678.1"/>
    <property type="molecule type" value="Genomic_DNA"/>
</dbReference>
<dbReference type="SUPFAM" id="SSF48498">
    <property type="entry name" value="Tetracyclin repressor-like, C-terminal domain"/>
    <property type="match status" value="1"/>
</dbReference>
<keyword evidence="1" id="KW-0805">Transcription regulation</keyword>
<evidence type="ECO:0000256" key="1">
    <source>
        <dbReference type="ARBA" id="ARBA00023015"/>
    </source>
</evidence>
<organism evidence="6 7">
    <name type="scientific">Streptomyces edwardsiae</name>
    <dbReference type="NCBI Taxonomy" id="3075527"/>
    <lineage>
        <taxon>Bacteria</taxon>
        <taxon>Bacillati</taxon>
        <taxon>Actinomycetota</taxon>
        <taxon>Actinomycetes</taxon>
        <taxon>Kitasatosporales</taxon>
        <taxon>Streptomycetaceae</taxon>
        <taxon>Streptomyces</taxon>
    </lineage>
</organism>
<dbReference type="InterPro" id="IPR001647">
    <property type="entry name" value="HTH_TetR"/>
</dbReference>
<comment type="caution">
    <text evidence="6">The sequence shown here is derived from an EMBL/GenBank/DDBJ whole genome shotgun (WGS) entry which is preliminary data.</text>
</comment>
<dbReference type="Gene3D" id="1.10.357.10">
    <property type="entry name" value="Tetracycline Repressor, domain 2"/>
    <property type="match status" value="1"/>
</dbReference>
<protein>
    <submittedName>
        <fullName evidence="6">TetR/AcrR family transcriptional regulator</fullName>
    </submittedName>
</protein>
<dbReference type="RefSeq" id="WP_311641116.1">
    <property type="nucleotide sequence ID" value="NZ_JAVRFA010000002.1"/>
</dbReference>
<evidence type="ECO:0000313" key="7">
    <source>
        <dbReference type="Proteomes" id="UP001183881"/>
    </source>
</evidence>
<evidence type="ECO:0000259" key="5">
    <source>
        <dbReference type="PROSITE" id="PS50977"/>
    </source>
</evidence>
<dbReference type="PANTHER" id="PTHR47506">
    <property type="entry name" value="TRANSCRIPTIONAL REGULATORY PROTEIN"/>
    <property type="match status" value="1"/>
</dbReference>
<name>A0ABU2PPM8_9ACTN</name>
<evidence type="ECO:0000256" key="4">
    <source>
        <dbReference type="PROSITE-ProRule" id="PRU00335"/>
    </source>
</evidence>
<proteinExistence type="predicted"/>
<evidence type="ECO:0000256" key="2">
    <source>
        <dbReference type="ARBA" id="ARBA00023125"/>
    </source>
</evidence>
<dbReference type="PROSITE" id="PS50977">
    <property type="entry name" value="HTH_TETR_2"/>
    <property type="match status" value="1"/>
</dbReference>
<evidence type="ECO:0000313" key="6">
    <source>
        <dbReference type="EMBL" id="MDT0393678.1"/>
    </source>
</evidence>
<sequence>MGQRTDTRDRIIRASLQAMREQGYGATSISDIVDASGAPRGSVTFHFRGGKDEMAREVITLRTAQVLERLDAAAADSDSAAVFLTACVDAVAAEFADSRFTAGCPVVPISIERSARSSELRDAGKDFFRAWRGSVARHLAAHGIDSPRADRVATLAVSAIEGALVIGRTEQTADALLAVREELRLLVL</sequence>
<feature type="DNA-binding region" description="H-T-H motif" evidence="4">
    <location>
        <begin position="28"/>
        <end position="47"/>
    </location>
</feature>
<evidence type="ECO:0000256" key="3">
    <source>
        <dbReference type="ARBA" id="ARBA00023163"/>
    </source>
</evidence>
<dbReference type="InterPro" id="IPR054156">
    <property type="entry name" value="YxaF_TetR_C"/>
</dbReference>
<gene>
    <name evidence="6" type="ORF">RM705_02985</name>
</gene>